<dbReference type="PANTHER" id="PTHR46579:SF1">
    <property type="entry name" value="F5_8 TYPE C DOMAIN-CONTAINING PROTEIN"/>
    <property type="match status" value="1"/>
</dbReference>
<proteinExistence type="predicted"/>
<name>A0AAD6YEP9_9AGAR</name>
<evidence type="ECO:0000313" key="1">
    <source>
        <dbReference type="EMBL" id="KAJ7212701.1"/>
    </source>
</evidence>
<protein>
    <submittedName>
        <fullName evidence="1">Uncharacterized protein</fullName>
    </submittedName>
</protein>
<dbReference type="AlphaFoldDB" id="A0AAD6YEP9"/>
<gene>
    <name evidence="1" type="ORF">GGX14DRAFT_564450</name>
</gene>
<dbReference type="EMBL" id="JARJCW010000023">
    <property type="protein sequence ID" value="KAJ7212701.1"/>
    <property type="molecule type" value="Genomic_DNA"/>
</dbReference>
<sequence>METADGPGLITLNGFNGHGTFRGCRENCDLPCRHKPNKPAHYPAMKKPHNYNIPNCNHPDVDPATIQPQTEADYYARLTKVLLSTTNASYSRARRSTGISKPSIFDGLPREHRCAIPDLFPSDLMHWASLNWTELMLGLFHGTLNCDADDSKDDWPWMKLVGKVWEEHGKTVEDTTPYLPGSFDRPPRNPAEKMSSGYKAWEYLLYVVGLAPALYKRILPPKYWGHFCMGVKIIRIFHQRTISRNQLLEAHELALKWVVEFEDLYYQRMTARLHFVRQSVHRMIHLAPEVLRFGPQGYYSQWTMERTIGNIGEEIKQPSNPYTNASERAVTRCTMNALFAMDPSLDTSKKENTLPRYSVDVGNGYALLRRRDRYNVTISEPYASGILEHLCLQPRILKLKRWARLRLPNGQIARSHFSDDNTAKRKLRCSRVVKVAIYDIDYYFEGPERQAYAMGSLFLPPDKDLLRQSHGAVWSSPGIGETHVFHVYQIVSVVAMVPWDKGYKLEEADSDFMELGPDSDSELQSRDRDYFLVEKPGLSMAVMSGFEEEDTRDYKNEFQDVDDE</sequence>
<evidence type="ECO:0000313" key="2">
    <source>
        <dbReference type="Proteomes" id="UP001219525"/>
    </source>
</evidence>
<organism evidence="1 2">
    <name type="scientific">Mycena pura</name>
    <dbReference type="NCBI Taxonomy" id="153505"/>
    <lineage>
        <taxon>Eukaryota</taxon>
        <taxon>Fungi</taxon>
        <taxon>Dikarya</taxon>
        <taxon>Basidiomycota</taxon>
        <taxon>Agaricomycotina</taxon>
        <taxon>Agaricomycetes</taxon>
        <taxon>Agaricomycetidae</taxon>
        <taxon>Agaricales</taxon>
        <taxon>Marasmiineae</taxon>
        <taxon>Mycenaceae</taxon>
        <taxon>Mycena</taxon>
    </lineage>
</organism>
<comment type="caution">
    <text evidence="1">The sequence shown here is derived from an EMBL/GenBank/DDBJ whole genome shotgun (WGS) entry which is preliminary data.</text>
</comment>
<accession>A0AAD6YEP9</accession>
<dbReference type="PANTHER" id="PTHR46579">
    <property type="entry name" value="F5/8 TYPE C DOMAIN-CONTAINING PROTEIN-RELATED"/>
    <property type="match status" value="1"/>
</dbReference>
<dbReference type="Proteomes" id="UP001219525">
    <property type="component" value="Unassembled WGS sequence"/>
</dbReference>
<keyword evidence="2" id="KW-1185">Reference proteome</keyword>
<reference evidence="1" key="1">
    <citation type="submission" date="2023-03" db="EMBL/GenBank/DDBJ databases">
        <title>Massive genome expansion in bonnet fungi (Mycena s.s.) driven by repeated elements and novel gene families across ecological guilds.</title>
        <authorList>
            <consortium name="Lawrence Berkeley National Laboratory"/>
            <person name="Harder C.B."/>
            <person name="Miyauchi S."/>
            <person name="Viragh M."/>
            <person name="Kuo A."/>
            <person name="Thoen E."/>
            <person name="Andreopoulos B."/>
            <person name="Lu D."/>
            <person name="Skrede I."/>
            <person name="Drula E."/>
            <person name="Henrissat B."/>
            <person name="Morin E."/>
            <person name="Kohler A."/>
            <person name="Barry K."/>
            <person name="LaButti K."/>
            <person name="Morin E."/>
            <person name="Salamov A."/>
            <person name="Lipzen A."/>
            <person name="Mereny Z."/>
            <person name="Hegedus B."/>
            <person name="Baldrian P."/>
            <person name="Stursova M."/>
            <person name="Weitz H."/>
            <person name="Taylor A."/>
            <person name="Grigoriev I.V."/>
            <person name="Nagy L.G."/>
            <person name="Martin F."/>
            <person name="Kauserud H."/>
        </authorList>
    </citation>
    <scope>NUCLEOTIDE SEQUENCE</scope>
    <source>
        <strain evidence="1">9144</strain>
    </source>
</reference>